<dbReference type="Proteomes" id="UP000709466">
    <property type="component" value="Unassembled WGS sequence"/>
</dbReference>
<dbReference type="SUPFAM" id="SSF53335">
    <property type="entry name" value="S-adenosyl-L-methionine-dependent methyltransferases"/>
    <property type="match status" value="1"/>
</dbReference>
<dbReference type="GO" id="GO:0008168">
    <property type="term" value="F:methyltransferase activity"/>
    <property type="evidence" value="ECO:0007669"/>
    <property type="project" value="UniProtKB-KW"/>
</dbReference>
<keyword evidence="1" id="KW-0489">Methyltransferase</keyword>
<dbReference type="CDD" id="cd02440">
    <property type="entry name" value="AdoMet_MTases"/>
    <property type="match status" value="1"/>
</dbReference>
<dbReference type="NCBIfam" id="TIGR01444">
    <property type="entry name" value="fkbM_fam"/>
    <property type="match status" value="1"/>
</dbReference>
<dbReference type="SUPFAM" id="SSF53448">
    <property type="entry name" value="Nucleotide-diphospho-sugar transferases"/>
    <property type="match status" value="1"/>
</dbReference>
<protein>
    <submittedName>
        <fullName evidence="1">FkbM family methyltransferase</fullName>
    </submittedName>
</protein>
<sequence>MTVTVSFAGYRPELDVPPSAHLIGDSRWRVKAIYERFLTSQTLPPEGVAVDIGAGFGAFAVPFALRYPQWTVWCFEPDADAYQALLKNIARHKLTNIIAKPFAVRGLDGETGEQLTSANADSRTTLTAFRRHKVNDGYLEASDIDDENFEPAQIMTLPASLLASLHPTLVKMTAPQAEAGILRALAPVMPDWLIGEAWSDLPAALANSIGKAAWVPIAQLPQHALRKQADVAGRADRLDVILPARQATATRLRTIAERVIDTDINVIVVSDHPEKLSDLLDVSGLSVVPASNDTFATALGTGRHRSDARYIAMLSPDDLPDDGLFAALLNLARLSAAEICEGRSAYADALPRELLMPSLVERIAKRISLKIKGKKPDQPRGEPTKLATSRARLYRRDFIDSNGLWHPEHLGGHGDLWFDLLARRYCTEIATLDTHGLLQQDRSPETGTAAFRALEVCRLVLRRGIEEGWRDFGPTISRFADVILRAHAELPEALRHRFIEGAAELWTCIEKSIGRDLEINETHYLSGMDGFDSVYAALKDRLKDQGPSYAWAWLDSPVMHSRIVEAEQKWDRFSGSGFRNPDH</sequence>
<evidence type="ECO:0000313" key="2">
    <source>
        <dbReference type="Proteomes" id="UP000709466"/>
    </source>
</evidence>
<keyword evidence="1" id="KW-0808">Transferase</keyword>
<organism evidence="1 2">
    <name type="scientific">Marivivens donghaensis</name>
    <dbReference type="NCBI Taxonomy" id="1699413"/>
    <lineage>
        <taxon>Bacteria</taxon>
        <taxon>Pseudomonadati</taxon>
        <taxon>Pseudomonadota</taxon>
        <taxon>Alphaproteobacteria</taxon>
        <taxon>Rhodobacterales</taxon>
        <taxon>Paracoccaceae</taxon>
        <taxon>Marivivens group</taxon>
        <taxon>Marivivens</taxon>
    </lineage>
</organism>
<dbReference type="RefSeq" id="WP_167639024.1">
    <property type="nucleotide sequence ID" value="NZ_JAATOP010000012.1"/>
</dbReference>
<dbReference type="InterPro" id="IPR029063">
    <property type="entry name" value="SAM-dependent_MTases_sf"/>
</dbReference>
<gene>
    <name evidence="1" type="ORF">HCZ30_14485</name>
</gene>
<name>A0ABX0W0N3_9RHOB</name>
<keyword evidence="2" id="KW-1185">Reference proteome</keyword>
<accession>A0ABX0W0N3</accession>
<comment type="caution">
    <text evidence="1">The sequence shown here is derived from an EMBL/GenBank/DDBJ whole genome shotgun (WGS) entry which is preliminary data.</text>
</comment>
<evidence type="ECO:0000313" key="1">
    <source>
        <dbReference type="EMBL" id="NIY73638.1"/>
    </source>
</evidence>
<dbReference type="Gene3D" id="3.90.550.10">
    <property type="entry name" value="Spore Coat Polysaccharide Biosynthesis Protein SpsA, Chain A"/>
    <property type="match status" value="1"/>
</dbReference>
<dbReference type="Gene3D" id="3.40.50.150">
    <property type="entry name" value="Vaccinia Virus protein VP39"/>
    <property type="match status" value="1"/>
</dbReference>
<proteinExistence type="predicted"/>
<reference evidence="1 2" key="1">
    <citation type="submission" date="2020-03" db="EMBL/GenBank/DDBJ databases">
        <title>Bacterial isolates of synthetic phycosphere.</title>
        <authorList>
            <person name="Fu H."/>
            <person name="Moran M.A."/>
        </authorList>
    </citation>
    <scope>NUCLEOTIDE SEQUENCE [LARGE SCALE GENOMIC DNA]</scope>
    <source>
        <strain evidence="1 2">HF1</strain>
    </source>
</reference>
<dbReference type="GO" id="GO:0032259">
    <property type="term" value="P:methylation"/>
    <property type="evidence" value="ECO:0007669"/>
    <property type="project" value="UniProtKB-KW"/>
</dbReference>
<dbReference type="EMBL" id="JAATOP010000012">
    <property type="protein sequence ID" value="NIY73638.1"/>
    <property type="molecule type" value="Genomic_DNA"/>
</dbReference>
<dbReference type="InterPro" id="IPR029044">
    <property type="entry name" value="Nucleotide-diphossugar_trans"/>
</dbReference>
<dbReference type="InterPro" id="IPR006342">
    <property type="entry name" value="FkbM_mtfrase"/>
</dbReference>